<dbReference type="EMBL" id="MU006776">
    <property type="protein sequence ID" value="KAF2646463.1"/>
    <property type="molecule type" value="Genomic_DNA"/>
</dbReference>
<evidence type="ECO:0008006" key="3">
    <source>
        <dbReference type="Google" id="ProtNLM"/>
    </source>
</evidence>
<protein>
    <recommendedName>
        <fullName evidence="3">F-box domain-containing protein</fullName>
    </recommendedName>
</protein>
<organism evidence="1 2">
    <name type="scientific">Massarina eburnea CBS 473.64</name>
    <dbReference type="NCBI Taxonomy" id="1395130"/>
    <lineage>
        <taxon>Eukaryota</taxon>
        <taxon>Fungi</taxon>
        <taxon>Dikarya</taxon>
        <taxon>Ascomycota</taxon>
        <taxon>Pezizomycotina</taxon>
        <taxon>Dothideomycetes</taxon>
        <taxon>Pleosporomycetidae</taxon>
        <taxon>Pleosporales</taxon>
        <taxon>Massarineae</taxon>
        <taxon>Massarinaceae</taxon>
        <taxon>Massarina</taxon>
    </lineage>
</organism>
<gene>
    <name evidence="1" type="ORF">P280DRAFT_11827</name>
</gene>
<proteinExistence type="predicted"/>
<accession>A0A6A6SIF9</accession>
<evidence type="ECO:0000313" key="1">
    <source>
        <dbReference type="EMBL" id="KAF2646463.1"/>
    </source>
</evidence>
<name>A0A6A6SIF9_9PLEO</name>
<dbReference type="Proteomes" id="UP000799753">
    <property type="component" value="Unassembled WGS sequence"/>
</dbReference>
<evidence type="ECO:0000313" key="2">
    <source>
        <dbReference type="Proteomes" id="UP000799753"/>
    </source>
</evidence>
<reference evidence="1" key="1">
    <citation type="journal article" date="2020" name="Stud. Mycol.">
        <title>101 Dothideomycetes genomes: a test case for predicting lifestyles and emergence of pathogens.</title>
        <authorList>
            <person name="Haridas S."/>
            <person name="Albert R."/>
            <person name="Binder M."/>
            <person name="Bloem J."/>
            <person name="Labutti K."/>
            <person name="Salamov A."/>
            <person name="Andreopoulos B."/>
            <person name="Baker S."/>
            <person name="Barry K."/>
            <person name="Bills G."/>
            <person name="Bluhm B."/>
            <person name="Cannon C."/>
            <person name="Castanera R."/>
            <person name="Culley D."/>
            <person name="Daum C."/>
            <person name="Ezra D."/>
            <person name="Gonzalez J."/>
            <person name="Henrissat B."/>
            <person name="Kuo A."/>
            <person name="Liang C."/>
            <person name="Lipzen A."/>
            <person name="Lutzoni F."/>
            <person name="Magnuson J."/>
            <person name="Mondo S."/>
            <person name="Nolan M."/>
            <person name="Ohm R."/>
            <person name="Pangilinan J."/>
            <person name="Park H.-J."/>
            <person name="Ramirez L."/>
            <person name="Alfaro M."/>
            <person name="Sun H."/>
            <person name="Tritt A."/>
            <person name="Yoshinaga Y."/>
            <person name="Zwiers L.-H."/>
            <person name="Turgeon B."/>
            <person name="Goodwin S."/>
            <person name="Spatafora J."/>
            <person name="Crous P."/>
            <person name="Grigoriev I."/>
        </authorList>
    </citation>
    <scope>NUCLEOTIDE SEQUENCE</scope>
    <source>
        <strain evidence="1">CBS 473.64</strain>
    </source>
</reference>
<sequence>MGLSTLPDELLLEVVGHVSSMKDLKALALVSKGFTKIAQAALMPTIEIRGPTNCARIIKLLRTLLYRRDLASNVQDLALDVPDPYQVAVKDMSLQEKAGDFMTGFKDLSPTLCLSWTGVMIALLPSLKRLNITYRSNASYITGDYSDVYTPYRTSVLDALFLHCTTDDLARIPGLQSLTHLTIRGDIGDPLNWKFATLPKLRHLETPETSMRPMYSSSLIRILRQLSSTLDICPFADFDNLTRLKLTIGSTAPGSPAIMQRPITHNGSVDSATFATTITKLEPLARTLEELDIELDLKDGKKRLDSVGPMTSMTKFSHLKRLRVPQEALVSENGHMFYGDFPPHIEKLEIVRTTGESSTWVSVLLENARDLDCFKKLTVGFRSGHFPAIEAWYRARSLGGEPVLFRQQNGVEVMCWVEL</sequence>
<dbReference type="OrthoDB" id="3684683at2759"/>
<keyword evidence="2" id="KW-1185">Reference proteome</keyword>
<dbReference type="AlphaFoldDB" id="A0A6A6SIF9"/>